<evidence type="ECO:0000256" key="20">
    <source>
        <dbReference type="RuleBase" id="RU004135"/>
    </source>
</evidence>
<comment type="similarity">
    <text evidence="2 19">Belongs to the MurCDEF family. MurE subfamily.</text>
</comment>
<dbReference type="GO" id="GO:0004326">
    <property type="term" value="F:tetrahydrofolylpolyglutamate synthase activity"/>
    <property type="evidence" value="ECO:0007669"/>
    <property type="project" value="InterPro"/>
</dbReference>
<gene>
    <name evidence="19" type="primary">murE</name>
    <name evidence="24" type="ORF">CHF27_005705</name>
</gene>
<reference evidence="24 25" key="1">
    <citation type="journal article" date="2017" name="Genome Announc.">
        <title>Draft Genome Sequence of Romboutsia maritimum sp. nov. Strain CCRI-22766(T), Isolated from Coastal Estuarine Mud.</title>
        <authorList>
            <person name="Maheux A.F."/>
            <person name="Boudreau D.K."/>
            <person name="Berube E."/>
            <person name="Boissinot M."/>
            <person name="Raymond F."/>
            <person name="Brodeur S."/>
            <person name="Corbeil J."/>
            <person name="Brightwell G."/>
            <person name="Broda D."/>
            <person name="Omar R.F."/>
            <person name="Bergeron M.G."/>
        </authorList>
    </citation>
    <scope>NUCLEOTIDE SEQUENCE [LARGE SCALE GENOMIC DNA]</scope>
    <source>
        <strain evidence="24 25">CCRI-22766</strain>
    </source>
</reference>
<comment type="catalytic activity">
    <reaction evidence="12 19">
        <text>UDP-N-acetyl-alpha-D-muramoyl-L-alanyl-D-glutamate + meso-2,6-diaminopimelate + ATP = UDP-N-acetyl-alpha-D-muramoyl-L-alanyl-gamma-D-glutamyl-meso-2,6-diaminopimelate + ADP + phosphate + H(+)</text>
        <dbReference type="Rhea" id="RHEA:23676"/>
        <dbReference type="ChEBI" id="CHEBI:15378"/>
        <dbReference type="ChEBI" id="CHEBI:30616"/>
        <dbReference type="ChEBI" id="CHEBI:43474"/>
        <dbReference type="ChEBI" id="CHEBI:57791"/>
        <dbReference type="ChEBI" id="CHEBI:83900"/>
        <dbReference type="ChEBI" id="CHEBI:83905"/>
        <dbReference type="ChEBI" id="CHEBI:456216"/>
        <dbReference type="EC" id="6.3.2.13"/>
    </reaction>
</comment>
<comment type="caution">
    <text evidence="19">Lacks conserved residue(s) required for the propagation of feature annotation.</text>
</comment>
<dbReference type="HAMAP" id="MF_00208">
    <property type="entry name" value="MurE"/>
    <property type="match status" value="1"/>
</dbReference>
<keyword evidence="25" id="KW-1185">Reference proteome</keyword>
<dbReference type="GO" id="GO:0000287">
    <property type="term" value="F:magnesium ion binding"/>
    <property type="evidence" value="ECO:0007669"/>
    <property type="project" value="UniProtKB-UniRule"/>
</dbReference>
<keyword evidence="5 19" id="KW-0132">Cell division</keyword>
<comment type="pathway">
    <text evidence="1 19 20">Cell wall biogenesis; peptidoglycan biosynthesis.</text>
</comment>
<evidence type="ECO:0000256" key="18">
    <source>
        <dbReference type="ARBA" id="ARBA00081560"/>
    </source>
</evidence>
<feature type="domain" description="Mur ligase central" evidence="23">
    <location>
        <begin position="110"/>
        <end position="309"/>
    </location>
</feature>
<dbReference type="EC" id="6.3.2.13" evidence="14 19"/>
<dbReference type="NCBIfam" id="TIGR01085">
    <property type="entry name" value="murE"/>
    <property type="match status" value="1"/>
</dbReference>
<comment type="cofactor">
    <cofactor evidence="19">
        <name>Mg(2+)</name>
        <dbReference type="ChEBI" id="CHEBI:18420"/>
    </cofactor>
</comment>
<keyword evidence="6 19" id="KW-0547">Nucleotide-binding</keyword>
<feature type="domain" description="Mur ligase N-terminal catalytic" evidence="21">
    <location>
        <begin position="23"/>
        <end position="94"/>
    </location>
</feature>
<evidence type="ECO:0000259" key="22">
    <source>
        <dbReference type="Pfam" id="PF02875"/>
    </source>
</evidence>
<evidence type="ECO:0000256" key="7">
    <source>
        <dbReference type="ARBA" id="ARBA00022840"/>
    </source>
</evidence>
<evidence type="ECO:0000256" key="14">
    <source>
        <dbReference type="ARBA" id="ARBA00066633"/>
    </source>
</evidence>
<comment type="caution">
    <text evidence="24">The sequence shown here is derived from an EMBL/GenBank/DDBJ whole genome shotgun (WGS) entry which is preliminary data.</text>
</comment>
<feature type="binding site" evidence="19">
    <location>
        <begin position="112"/>
        <end position="118"/>
    </location>
    <ligand>
        <name>ATP</name>
        <dbReference type="ChEBI" id="CHEBI:30616"/>
    </ligand>
</feature>
<dbReference type="Pfam" id="PF01225">
    <property type="entry name" value="Mur_ligase"/>
    <property type="match status" value="1"/>
</dbReference>
<keyword evidence="8 19" id="KW-0133">Cell shape</keyword>
<dbReference type="SUPFAM" id="SSF53244">
    <property type="entry name" value="MurD-like peptide ligases, peptide-binding domain"/>
    <property type="match status" value="1"/>
</dbReference>
<evidence type="ECO:0000256" key="6">
    <source>
        <dbReference type="ARBA" id="ARBA00022741"/>
    </source>
</evidence>
<dbReference type="Gene3D" id="3.40.1190.10">
    <property type="entry name" value="Mur-like, catalytic domain"/>
    <property type="match status" value="1"/>
</dbReference>
<keyword evidence="3 19" id="KW-0963">Cytoplasm</keyword>
<evidence type="ECO:0000256" key="10">
    <source>
        <dbReference type="ARBA" id="ARBA00023306"/>
    </source>
</evidence>
<keyword evidence="10 19" id="KW-0131">Cell cycle</keyword>
<evidence type="ECO:0000256" key="11">
    <source>
        <dbReference type="ARBA" id="ARBA00023316"/>
    </source>
</evidence>
<organism evidence="24 25">
    <name type="scientific">Romboutsia maritimum</name>
    <dbReference type="NCBI Taxonomy" id="2020948"/>
    <lineage>
        <taxon>Bacteria</taxon>
        <taxon>Bacillati</taxon>
        <taxon>Bacillota</taxon>
        <taxon>Clostridia</taxon>
        <taxon>Peptostreptococcales</taxon>
        <taxon>Peptostreptococcaceae</taxon>
        <taxon>Romboutsia</taxon>
    </lineage>
</organism>
<dbReference type="Gene3D" id="3.40.1390.10">
    <property type="entry name" value="MurE/MurF, N-terminal domain"/>
    <property type="match status" value="1"/>
</dbReference>
<evidence type="ECO:0000256" key="3">
    <source>
        <dbReference type="ARBA" id="ARBA00022490"/>
    </source>
</evidence>
<protein>
    <recommendedName>
        <fullName evidence="15 19">UDP-N-acetylmuramoyl-L-alanyl-D-glutamate--2,6-diaminopimelate ligase</fullName>
        <ecNumber evidence="14 19">6.3.2.13</ecNumber>
    </recommendedName>
    <alternativeName>
        <fullName evidence="16 19">Meso-A2pm-adding enzyme</fullName>
    </alternativeName>
    <alternativeName>
        <fullName evidence="17 19">Meso-diaminopimelate-adding enzyme</fullName>
    </alternativeName>
    <alternativeName>
        <fullName evidence="18 19">UDP-MurNAc-L-Ala-D-Glu:meso-diaminopimelate ligase</fullName>
    </alternativeName>
    <alternativeName>
        <fullName evidence="19">UDP-MurNAc-tripeptide synthetase</fullName>
    </alternativeName>
    <alternativeName>
        <fullName evidence="19">UDP-N-acetylmuramyl-tripeptide synthetase</fullName>
    </alternativeName>
</protein>
<feature type="binding site" evidence="19">
    <location>
        <begin position="405"/>
        <end position="408"/>
    </location>
    <ligand>
        <name>meso-2,6-diaminopimelate</name>
        <dbReference type="ChEBI" id="CHEBI:57791"/>
    </ligand>
</feature>
<keyword evidence="4 19" id="KW-0436">Ligase</keyword>
<keyword evidence="19" id="KW-0460">Magnesium</keyword>
<dbReference type="InterPro" id="IPR013221">
    <property type="entry name" value="Mur_ligase_cen"/>
</dbReference>
<dbReference type="InterPro" id="IPR004101">
    <property type="entry name" value="Mur_ligase_C"/>
</dbReference>
<dbReference type="GO" id="GO:0071555">
    <property type="term" value="P:cell wall organization"/>
    <property type="evidence" value="ECO:0007669"/>
    <property type="project" value="UniProtKB-KW"/>
</dbReference>
<dbReference type="EMBL" id="NOJZ02000007">
    <property type="protein sequence ID" value="RDY23847.1"/>
    <property type="molecule type" value="Genomic_DNA"/>
</dbReference>
<dbReference type="InterPro" id="IPR018109">
    <property type="entry name" value="Folylpolyglutamate_synth_CS"/>
</dbReference>
<evidence type="ECO:0000256" key="13">
    <source>
        <dbReference type="ARBA" id="ARBA00056782"/>
    </source>
</evidence>
<feature type="binding site" evidence="19">
    <location>
        <position position="30"/>
    </location>
    <ligand>
        <name>UDP-N-acetyl-alpha-D-muramoyl-L-alanyl-D-glutamate</name>
        <dbReference type="ChEBI" id="CHEBI:83900"/>
    </ligand>
</feature>
<evidence type="ECO:0000256" key="12">
    <source>
        <dbReference type="ARBA" id="ARBA00050251"/>
    </source>
</evidence>
<feature type="binding site" evidence="19">
    <location>
        <position position="152"/>
    </location>
    <ligand>
        <name>UDP-N-acetyl-alpha-D-muramoyl-L-alanyl-D-glutamate</name>
        <dbReference type="ChEBI" id="CHEBI:83900"/>
    </ligand>
</feature>
<feature type="domain" description="Mur ligase C-terminal" evidence="22">
    <location>
        <begin position="332"/>
        <end position="459"/>
    </location>
</feature>
<dbReference type="PANTHER" id="PTHR23135">
    <property type="entry name" value="MUR LIGASE FAMILY MEMBER"/>
    <property type="match status" value="1"/>
</dbReference>
<dbReference type="Proteomes" id="UP000243494">
    <property type="component" value="Unassembled WGS sequence"/>
</dbReference>
<evidence type="ECO:0000256" key="15">
    <source>
        <dbReference type="ARBA" id="ARBA00072883"/>
    </source>
</evidence>
<keyword evidence="9 19" id="KW-0573">Peptidoglycan synthesis</keyword>
<dbReference type="GO" id="GO:0008360">
    <property type="term" value="P:regulation of cell shape"/>
    <property type="evidence" value="ECO:0007669"/>
    <property type="project" value="UniProtKB-KW"/>
</dbReference>
<dbReference type="InterPro" id="IPR036615">
    <property type="entry name" value="Mur_ligase_C_dom_sf"/>
</dbReference>
<dbReference type="FunFam" id="3.90.190.20:FF:000006">
    <property type="entry name" value="UDP-N-acetylmuramoyl-L-alanyl-D-glutamate--2,6-diaminopimelate ligase"/>
    <property type="match status" value="1"/>
</dbReference>
<evidence type="ECO:0000256" key="1">
    <source>
        <dbReference type="ARBA" id="ARBA00004752"/>
    </source>
</evidence>
<comment type="subcellular location">
    <subcellularLocation>
        <location evidence="19 20">Cytoplasm</location>
    </subcellularLocation>
</comment>
<evidence type="ECO:0000259" key="21">
    <source>
        <dbReference type="Pfam" id="PF01225"/>
    </source>
</evidence>
<dbReference type="GO" id="GO:0008765">
    <property type="term" value="F:UDP-N-acetylmuramoylalanyl-D-glutamate-2,6-diaminopimelate ligase activity"/>
    <property type="evidence" value="ECO:0007669"/>
    <property type="project" value="UniProtKB-UniRule"/>
</dbReference>
<feature type="binding site" evidence="19">
    <location>
        <begin position="153"/>
        <end position="154"/>
    </location>
    <ligand>
        <name>UDP-N-acetyl-alpha-D-muramoyl-L-alanyl-D-glutamate</name>
        <dbReference type="ChEBI" id="CHEBI:83900"/>
    </ligand>
</feature>
<dbReference type="InterPro" id="IPR005761">
    <property type="entry name" value="UDP-N-AcMur-Glu-dNH2Pim_ligase"/>
</dbReference>
<dbReference type="InterPro" id="IPR000713">
    <property type="entry name" value="Mur_ligase_N"/>
</dbReference>
<dbReference type="Pfam" id="PF08245">
    <property type="entry name" value="Mur_ligase_M"/>
    <property type="match status" value="1"/>
</dbReference>
<dbReference type="GO" id="GO:0051301">
    <property type="term" value="P:cell division"/>
    <property type="evidence" value="ECO:0007669"/>
    <property type="project" value="UniProtKB-KW"/>
</dbReference>
<dbReference type="AlphaFoldDB" id="A0A371ITN1"/>
<evidence type="ECO:0000256" key="17">
    <source>
        <dbReference type="ARBA" id="ARBA00076158"/>
    </source>
</evidence>
<dbReference type="Pfam" id="PF02875">
    <property type="entry name" value="Mur_ligase_C"/>
    <property type="match status" value="1"/>
</dbReference>
<dbReference type="GO" id="GO:0009252">
    <property type="term" value="P:peptidoglycan biosynthetic process"/>
    <property type="evidence" value="ECO:0007669"/>
    <property type="project" value="UniProtKB-UniRule"/>
</dbReference>
<feature type="binding site" evidence="19">
    <location>
        <position position="457"/>
    </location>
    <ligand>
        <name>meso-2,6-diaminopimelate</name>
        <dbReference type="ChEBI" id="CHEBI:57791"/>
    </ligand>
</feature>
<dbReference type="NCBIfam" id="NF001126">
    <property type="entry name" value="PRK00139.1-4"/>
    <property type="match status" value="1"/>
</dbReference>
<sequence length="490" mass="55474">MQLSKIIENLEVIEIIGEADRDITDINYDSRQVKEGSLFICIKGFNIDGHKFIQEALERGAKAFLVEEDINIQSKKNITVIKVKDTRMSMSKVASNFYENPSDKISIIGVTGTNGKTTITTLLKQILGINNKVGMIGTIKIDDGNRSIESQNTTPESIDLQKYINKMVQNKCRYCSMEVSSHSLVLGRVEDIDFKVGVFTNLTPEHLDFHKNIDEYRKAKELLFFKTKVANIINIDDLNGQIILSNIKNLRTKCYTYGINNKSDFMAKDINLHYDSVSYTLVTPTYEEKINIPLPGKFTIYNTLAVISVCYILNISIDIIKEGLENTSGVEGRLENIKNDLGISVIVDYAHTPDALKNILSTVREFSKGKIITVFGCGGDRDKTKRPIMGNISQEYSDILIITSDNPRNENPIKIIEEIMSGINKDKENYMIIEDRKQAIKRAINIAKPKDIVIIAGKGHENYQIIGDVKYYFDDREIARECIKEKKDIL</sequence>
<dbReference type="InterPro" id="IPR036565">
    <property type="entry name" value="Mur-like_cat_sf"/>
</dbReference>
<dbReference type="SUPFAM" id="SSF63418">
    <property type="entry name" value="MurE/MurF N-terminal domain"/>
    <property type="match status" value="1"/>
</dbReference>
<feature type="binding site" evidence="19">
    <location>
        <position position="180"/>
    </location>
    <ligand>
        <name>UDP-N-acetyl-alpha-D-muramoyl-L-alanyl-D-glutamate</name>
        <dbReference type="ChEBI" id="CHEBI:83900"/>
    </ligand>
</feature>
<evidence type="ECO:0000313" key="24">
    <source>
        <dbReference type="EMBL" id="RDY23847.1"/>
    </source>
</evidence>
<evidence type="ECO:0000313" key="25">
    <source>
        <dbReference type="Proteomes" id="UP000243494"/>
    </source>
</evidence>
<dbReference type="OrthoDB" id="9800958at2"/>
<evidence type="ECO:0000259" key="23">
    <source>
        <dbReference type="Pfam" id="PF08245"/>
    </source>
</evidence>
<comment type="function">
    <text evidence="13 19">Catalyzes the addition of meso-diaminopimelic acid to the nucleotide precursor UDP-N-acetylmuramoyl-L-alanyl-D-glutamate (UMAG) in the biosynthesis of bacterial cell-wall peptidoglycan.</text>
</comment>
<evidence type="ECO:0000256" key="2">
    <source>
        <dbReference type="ARBA" id="ARBA00005898"/>
    </source>
</evidence>
<accession>A0A371ITN1</accession>
<dbReference type="InterPro" id="IPR035911">
    <property type="entry name" value="MurE/MurF_N"/>
</dbReference>
<dbReference type="GO" id="GO:0005524">
    <property type="term" value="F:ATP binding"/>
    <property type="evidence" value="ECO:0007669"/>
    <property type="project" value="UniProtKB-UniRule"/>
</dbReference>
<evidence type="ECO:0000256" key="19">
    <source>
        <dbReference type="HAMAP-Rule" id="MF_00208"/>
    </source>
</evidence>
<feature type="binding site" evidence="19">
    <location>
        <position position="381"/>
    </location>
    <ligand>
        <name>meso-2,6-diaminopimelate</name>
        <dbReference type="ChEBI" id="CHEBI:57791"/>
    </ligand>
</feature>
<dbReference type="PANTHER" id="PTHR23135:SF4">
    <property type="entry name" value="UDP-N-ACETYLMURAMOYL-L-ALANYL-D-GLUTAMATE--2,6-DIAMINOPIMELATE LIGASE MURE HOMOLOG, CHLOROPLASTIC"/>
    <property type="match status" value="1"/>
</dbReference>
<name>A0A371ITN1_9FIRM</name>
<evidence type="ECO:0000256" key="16">
    <source>
        <dbReference type="ARBA" id="ARBA00075482"/>
    </source>
</evidence>
<comment type="PTM">
    <text evidence="19">Carboxylation is probably crucial for Mg(2+) binding and, consequently, for the gamma-phosphate positioning of ATP.</text>
</comment>
<evidence type="ECO:0000256" key="8">
    <source>
        <dbReference type="ARBA" id="ARBA00022960"/>
    </source>
</evidence>
<dbReference type="SUPFAM" id="SSF53623">
    <property type="entry name" value="MurD-like peptide ligases, catalytic domain"/>
    <property type="match status" value="1"/>
</dbReference>
<evidence type="ECO:0000256" key="5">
    <source>
        <dbReference type="ARBA" id="ARBA00022618"/>
    </source>
</evidence>
<dbReference type="PROSITE" id="PS01011">
    <property type="entry name" value="FOLYLPOLYGLU_SYNT_1"/>
    <property type="match status" value="1"/>
</dbReference>
<feature type="binding site" evidence="19">
    <location>
        <position position="461"/>
    </location>
    <ligand>
        <name>meso-2,6-diaminopimelate</name>
        <dbReference type="ChEBI" id="CHEBI:57791"/>
    </ligand>
</feature>
<feature type="binding site" evidence="19">
    <location>
        <position position="188"/>
    </location>
    <ligand>
        <name>UDP-N-acetyl-alpha-D-muramoyl-L-alanyl-D-glutamate</name>
        <dbReference type="ChEBI" id="CHEBI:83900"/>
    </ligand>
</feature>
<feature type="short sequence motif" description="Meso-diaminopimelate recognition motif" evidence="19">
    <location>
        <begin position="405"/>
        <end position="408"/>
    </location>
</feature>
<evidence type="ECO:0000256" key="9">
    <source>
        <dbReference type="ARBA" id="ARBA00022984"/>
    </source>
</evidence>
<proteinExistence type="inferred from homology"/>
<evidence type="ECO:0000256" key="4">
    <source>
        <dbReference type="ARBA" id="ARBA00022598"/>
    </source>
</evidence>
<keyword evidence="11 19" id="KW-0961">Cell wall biogenesis/degradation</keyword>
<dbReference type="Gene3D" id="3.90.190.20">
    <property type="entry name" value="Mur ligase, C-terminal domain"/>
    <property type="match status" value="1"/>
</dbReference>
<dbReference type="UniPathway" id="UPA00219"/>
<dbReference type="NCBIfam" id="NF001124">
    <property type="entry name" value="PRK00139.1-2"/>
    <property type="match status" value="1"/>
</dbReference>
<keyword evidence="7 19" id="KW-0067">ATP-binding</keyword>
<feature type="modified residue" description="N6-carboxylysine" evidence="19">
    <location>
        <position position="220"/>
    </location>
</feature>
<dbReference type="GO" id="GO:0005737">
    <property type="term" value="C:cytoplasm"/>
    <property type="evidence" value="ECO:0007669"/>
    <property type="project" value="UniProtKB-SubCell"/>
</dbReference>